<sequence length="92" mass="10124">MKKFRALVLAGMAGAALLTSGATASADGYVPPDCEVQFPREGMMVRCTNHAYQAVVRCQNGSYVNGPWQEKNAWSVASCWDKRTNWWVNLPG</sequence>
<evidence type="ECO:0000313" key="2">
    <source>
        <dbReference type="EMBL" id="MBP2473438.1"/>
    </source>
</evidence>
<accession>A0ABS5AA34</accession>
<proteinExistence type="predicted"/>
<gene>
    <name evidence="2" type="ORF">JOF53_002310</name>
</gene>
<keyword evidence="3" id="KW-1185">Reference proteome</keyword>
<protein>
    <submittedName>
        <fullName evidence="2">Uncharacterized protein</fullName>
    </submittedName>
</protein>
<organism evidence="2 3">
    <name type="scientific">Crossiella equi</name>
    <dbReference type="NCBI Taxonomy" id="130796"/>
    <lineage>
        <taxon>Bacteria</taxon>
        <taxon>Bacillati</taxon>
        <taxon>Actinomycetota</taxon>
        <taxon>Actinomycetes</taxon>
        <taxon>Pseudonocardiales</taxon>
        <taxon>Pseudonocardiaceae</taxon>
        <taxon>Crossiella</taxon>
    </lineage>
</organism>
<evidence type="ECO:0000256" key="1">
    <source>
        <dbReference type="SAM" id="SignalP"/>
    </source>
</evidence>
<comment type="caution">
    <text evidence="2">The sequence shown here is derived from an EMBL/GenBank/DDBJ whole genome shotgun (WGS) entry which is preliminary data.</text>
</comment>
<name>A0ABS5AA34_9PSEU</name>
<feature type="signal peptide" evidence="1">
    <location>
        <begin position="1"/>
        <end position="24"/>
    </location>
</feature>
<dbReference type="EMBL" id="JAGIOO010000001">
    <property type="protein sequence ID" value="MBP2473438.1"/>
    <property type="molecule type" value="Genomic_DNA"/>
</dbReference>
<dbReference type="RefSeq" id="WP_086788912.1">
    <property type="nucleotide sequence ID" value="NZ_JAGIOO010000001.1"/>
</dbReference>
<keyword evidence="1" id="KW-0732">Signal</keyword>
<evidence type="ECO:0000313" key="3">
    <source>
        <dbReference type="Proteomes" id="UP001519363"/>
    </source>
</evidence>
<feature type="chain" id="PRO_5045167419" evidence="1">
    <location>
        <begin position="25"/>
        <end position="92"/>
    </location>
</feature>
<reference evidence="2 3" key="1">
    <citation type="submission" date="2021-03" db="EMBL/GenBank/DDBJ databases">
        <title>Sequencing the genomes of 1000 actinobacteria strains.</title>
        <authorList>
            <person name="Klenk H.-P."/>
        </authorList>
    </citation>
    <scope>NUCLEOTIDE SEQUENCE [LARGE SCALE GENOMIC DNA]</scope>
    <source>
        <strain evidence="2 3">DSM 44580</strain>
    </source>
</reference>
<dbReference type="Proteomes" id="UP001519363">
    <property type="component" value="Unassembled WGS sequence"/>
</dbReference>